<name>A0ABU9EAF5_9BACT</name>
<comment type="pathway">
    <text evidence="4">Amino-acid biosynthesis; L-methionine biosynthesis via de novo pathway; O-succinyl-L-homoserine from L-homoserine: step 1/1.</text>
</comment>
<feature type="binding site" evidence="4">
    <location>
        <position position="167"/>
    </location>
    <ligand>
        <name>substrate</name>
    </ligand>
</feature>
<dbReference type="Gene3D" id="3.40.50.880">
    <property type="match status" value="1"/>
</dbReference>
<reference evidence="5 6" key="1">
    <citation type="submission" date="2024-02" db="EMBL/GenBank/DDBJ databases">
        <title>A novel Gemmatimonadota bacterium.</title>
        <authorList>
            <person name="Du Z.-J."/>
            <person name="Ye Y.-Q."/>
        </authorList>
    </citation>
    <scope>NUCLEOTIDE SEQUENCE [LARGE SCALE GENOMIC DNA]</scope>
    <source>
        <strain evidence="5 6">DH-20</strain>
    </source>
</reference>
<dbReference type="SUPFAM" id="SSF52317">
    <property type="entry name" value="Class I glutamine amidotransferase-like"/>
    <property type="match status" value="1"/>
</dbReference>
<dbReference type="Pfam" id="PF04204">
    <property type="entry name" value="HTS"/>
    <property type="match status" value="1"/>
</dbReference>
<feature type="active site" description="Acyl-thioester intermediate" evidence="4">
    <location>
        <position position="146"/>
    </location>
</feature>
<sequence length="357" mass="40804">MPLVDHSGLPTFSDLRTQGHEILTLDRAEHQDIRELHIGFLNMMPDAALRATERQFVRLVGACNRIAQFYVYPFSVPGLARDAETRAYIEDHYSRFEDLREAGLDALIITGANVATPEVEREAFWEPLVEVVEWARESVASVLCSCLATHALVRHLHGIERTPMRSKRWGVYGHHVRDRSHPLVREINTRFDVPHSRHNDVSREQMEEAGLAVLVESDEAGVHIATSPDRFRIIYLQGHPEYDANSLLKEYRREAQRFLAGEIPLPPPFPDHYFDEEARHRARDYLDEAVRARDAGTEVPDDLEQRIEPLLDNTWGDSAKAIVNNWLGLVYQLTDLDRRTPFAPGIDPDDPLGLMGR</sequence>
<dbReference type="HAMAP" id="MF_00295">
    <property type="entry name" value="MetA_acyltransf"/>
    <property type="match status" value="1"/>
</dbReference>
<feature type="active site" description="Proton acceptor" evidence="4">
    <location>
        <position position="239"/>
    </location>
</feature>
<evidence type="ECO:0000313" key="6">
    <source>
        <dbReference type="Proteomes" id="UP001484239"/>
    </source>
</evidence>
<dbReference type="PANTHER" id="PTHR20919">
    <property type="entry name" value="HOMOSERINE O-SUCCINYLTRANSFERASE"/>
    <property type="match status" value="1"/>
</dbReference>
<feature type="site" description="Important for acyl-CoA specificity" evidence="4">
    <location>
        <position position="113"/>
    </location>
</feature>
<feature type="site" description="Important for substrate specificity" evidence="4">
    <location>
        <position position="196"/>
    </location>
</feature>
<keyword evidence="4" id="KW-0963">Cytoplasm</keyword>
<dbReference type="Proteomes" id="UP001484239">
    <property type="component" value="Unassembled WGS sequence"/>
</dbReference>
<proteinExistence type="inferred from homology"/>
<dbReference type="PIRSF" id="PIRSF000450">
    <property type="entry name" value="H_ser_succinyltr"/>
    <property type="match status" value="1"/>
</dbReference>
<organism evidence="5 6">
    <name type="scientific">Gaopeijia maritima</name>
    <dbReference type="NCBI Taxonomy" id="3119007"/>
    <lineage>
        <taxon>Bacteria</taxon>
        <taxon>Pseudomonadati</taxon>
        <taxon>Gemmatimonadota</taxon>
        <taxon>Longimicrobiia</taxon>
        <taxon>Gaopeijiales</taxon>
        <taxon>Gaopeijiaceae</taxon>
        <taxon>Gaopeijia</taxon>
    </lineage>
</organism>
<keyword evidence="3 4" id="KW-0012">Acyltransferase</keyword>
<comment type="function">
    <text evidence="4">Transfers a succinyl group from succinyl-CoA to L-homoserine, forming succinyl-L-homoserine.</text>
</comment>
<dbReference type="InterPro" id="IPR029062">
    <property type="entry name" value="Class_I_gatase-like"/>
</dbReference>
<feature type="binding site" evidence="4">
    <location>
        <position position="196"/>
    </location>
    <ligand>
        <name>substrate</name>
    </ligand>
</feature>
<dbReference type="RefSeq" id="WP_405286989.1">
    <property type="nucleotide sequence ID" value="NZ_JBBHLI010000006.1"/>
</dbReference>
<comment type="subcellular location">
    <subcellularLocation>
        <location evidence="4">Cytoplasm</location>
    </subcellularLocation>
</comment>
<dbReference type="EMBL" id="JBBHLI010000006">
    <property type="protein sequence ID" value="MEK9501531.1"/>
    <property type="molecule type" value="Genomic_DNA"/>
</dbReference>
<keyword evidence="6" id="KW-1185">Reference proteome</keyword>
<feature type="site" description="Important for acyl-CoA specificity" evidence="4">
    <location>
        <position position="115"/>
    </location>
</feature>
<evidence type="ECO:0000313" key="5">
    <source>
        <dbReference type="EMBL" id="MEK9501531.1"/>
    </source>
</evidence>
<comment type="caution">
    <text evidence="4">Lacks conserved residue(s) required for the propagation of feature annotation.</text>
</comment>
<dbReference type="NCBIfam" id="NF003776">
    <property type="entry name" value="PRK05368.1-3"/>
    <property type="match status" value="1"/>
</dbReference>
<accession>A0ABU9EAF5</accession>
<keyword evidence="1 4" id="KW-0028">Amino-acid biosynthesis</keyword>
<dbReference type="GO" id="GO:0008899">
    <property type="term" value="F:homoserine O-succinyltransferase activity"/>
    <property type="evidence" value="ECO:0007669"/>
    <property type="project" value="UniProtKB-EC"/>
</dbReference>
<evidence type="ECO:0000256" key="3">
    <source>
        <dbReference type="ARBA" id="ARBA00023315"/>
    </source>
</evidence>
<evidence type="ECO:0000256" key="2">
    <source>
        <dbReference type="ARBA" id="ARBA00022679"/>
    </source>
</evidence>
<dbReference type="EC" id="2.3.1.46" evidence="4"/>
<evidence type="ECO:0000256" key="4">
    <source>
        <dbReference type="HAMAP-Rule" id="MF_00295"/>
    </source>
</evidence>
<feature type="active site" evidence="4">
    <location>
        <position position="241"/>
    </location>
</feature>
<dbReference type="InterPro" id="IPR033752">
    <property type="entry name" value="MetA_family"/>
</dbReference>
<comment type="caution">
    <text evidence="5">The sequence shown here is derived from an EMBL/GenBank/DDBJ whole genome shotgun (WGS) entry which is preliminary data.</text>
</comment>
<comment type="catalytic activity">
    <reaction evidence="4">
        <text>L-homoserine + succinyl-CoA = O-succinyl-L-homoserine + CoA</text>
        <dbReference type="Rhea" id="RHEA:22008"/>
        <dbReference type="ChEBI" id="CHEBI:57287"/>
        <dbReference type="ChEBI" id="CHEBI:57292"/>
        <dbReference type="ChEBI" id="CHEBI:57476"/>
        <dbReference type="ChEBI" id="CHEBI:57661"/>
        <dbReference type="EC" id="2.3.1.46"/>
    </reaction>
</comment>
<protein>
    <recommendedName>
        <fullName evidence="4">Homoserine O-succinyltransferase</fullName>
        <shortName evidence="4">HST</shortName>
        <ecNumber evidence="4">2.3.1.46</ecNumber>
    </recommendedName>
    <alternativeName>
        <fullName evidence="4">Homoserine transsuccinylase</fullName>
        <shortName evidence="4">HTS</shortName>
    </alternativeName>
</protein>
<gene>
    <name evidence="4" type="primary">metAS</name>
    <name evidence="5" type="ORF">WI372_11125</name>
</gene>
<keyword evidence="4" id="KW-0486">Methionine biosynthesis</keyword>
<feature type="site" description="Important for acyl-CoA specificity" evidence="4">
    <location>
        <position position="147"/>
    </location>
</feature>
<comment type="similarity">
    <text evidence="4">Belongs to the MetA family.</text>
</comment>
<keyword evidence="2 4" id="KW-0808">Transferase</keyword>
<feature type="binding site" evidence="4">
    <location>
        <position position="253"/>
    </location>
    <ligand>
        <name>substrate</name>
    </ligand>
</feature>
<evidence type="ECO:0000256" key="1">
    <source>
        <dbReference type="ARBA" id="ARBA00022605"/>
    </source>
</evidence>
<dbReference type="PANTHER" id="PTHR20919:SF0">
    <property type="entry name" value="HOMOSERINE O-SUCCINYLTRANSFERASE"/>
    <property type="match status" value="1"/>
</dbReference>